<reference evidence="1" key="1">
    <citation type="submission" date="2019-02" db="EMBL/GenBank/DDBJ databases">
        <authorList>
            <person name="Gruber-Vodicka R. H."/>
            <person name="Seah K. B. B."/>
        </authorList>
    </citation>
    <scope>NUCLEOTIDE SEQUENCE</scope>
    <source>
        <strain evidence="1">BECK_BZ125</strain>
    </source>
</reference>
<dbReference type="AlphaFoldDB" id="A0A450Z6P4"/>
<sequence length="66" mass="7593">MNKMSLREAIEIGGAIGNRSRIQSIMETISKSHFTIERSFEDNWEQLLSNYHSEVGFPLLTMFGRS</sequence>
<organism evidence="1">
    <name type="scientific">Candidatus Kentrum sp. TC</name>
    <dbReference type="NCBI Taxonomy" id="2126339"/>
    <lineage>
        <taxon>Bacteria</taxon>
        <taxon>Pseudomonadati</taxon>
        <taxon>Pseudomonadota</taxon>
        <taxon>Gammaproteobacteria</taxon>
        <taxon>Candidatus Kentrum</taxon>
    </lineage>
</organism>
<accession>A0A450Z6P4</accession>
<proteinExistence type="predicted"/>
<protein>
    <submittedName>
        <fullName evidence="1">Uncharacterized protein</fullName>
    </submittedName>
</protein>
<gene>
    <name evidence="1" type="ORF">BECKTC1821E_GA0114239_11931</name>
</gene>
<evidence type="ECO:0000313" key="1">
    <source>
        <dbReference type="EMBL" id="VFK49471.1"/>
    </source>
</evidence>
<name>A0A450Z6P4_9GAMM</name>
<dbReference type="EMBL" id="CAADFT010000193">
    <property type="protein sequence ID" value="VFK49471.1"/>
    <property type="molecule type" value="Genomic_DNA"/>
</dbReference>